<dbReference type="InterPro" id="IPR003347">
    <property type="entry name" value="JmjC_dom"/>
</dbReference>
<dbReference type="InterPro" id="IPR039994">
    <property type="entry name" value="NO66-like"/>
</dbReference>
<proteinExistence type="predicted"/>
<dbReference type="Gene3D" id="3.40.366.30">
    <property type="entry name" value="50S ribosomal protein L16 arginine hydroxylase, Chain A, Domain 2"/>
    <property type="match status" value="1"/>
</dbReference>
<protein>
    <submittedName>
        <fullName evidence="7">Cupin</fullName>
    </submittedName>
</protein>
<dbReference type="GO" id="GO:0016706">
    <property type="term" value="F:2-oxoglutarate-dependent dioxygenase activity"/>
    <property type="evidence" value="ECO:0007669"/>
    <property type="project" value="TreeGrafter"/>
</dbReference>
<evidence type="ECO:0000256" key="4">
    <source>
        <dbReference type="ARBA" id="ARBA00023002"/>
    </source>
</evidence>
<reference evidence="8" key="1">
    <citation type="submission" date="2017-06" db="EMBL/GenBank/DDBJ databases">
        <title>Herbaspirillum phytohormonus sp. nov., isolated from the root nodule of Robinia pseudoacacia in lead-zinc mine.</title>
        <authorList>
            <person name="Fan M."/>
            <person name="Lin Y."/>
        </authorList>
    </citation>
    <scope>NUCLEOTIDE SEQUENCE [LARGE SCALE GENOMIC DNA]</scope>
    <source>
        <strain evidence="8">SC-089</strain>
    </source>
</reference>
<gene>
    <name evidence="7" type="ORF">CEY11_10810</name>
</gene>
<evidence type="ECO:0000313" key="7">
    <source>
        <dbReference type="EMBL" id="OWT60155.1"/>
    </source>
</evidence>
<dbReference type="Pfam" id="PF08007">
    <property type="entry name" value="JmjC_2"/>
    <property type="match status" value="1"/>
</dbReference>
<name>A0A225MFX6_9BURK</name>
<dbReference type="PANTHER" id="PTHR13096">
    <property type="entry name" value="MINA53 MYC INDUCED NUCLEAR ANTIGEN"/>
    <property type="match status" value="1"/>
</dbReference>
<evidence type="ECO:0000256" key="2">
    <source>
        <dbReference type="ARBA" id="ARBA00022723"/>
    </source>
</evidence>
<feature type="domain" description="JmjC" evidence="6">
    <location>
        <begin position="98"/>
        <end position="224"/>
    </location>
</feature>
<dbReference type="Pfam" id="PF20514">
    <property type="entry name" value="WHD_ROXA"/>
    <property type="match status" value="1"/>
</dbReference>
<keyword evidence="4" id="KW-0560">Oxidoreductase</keyword>
<evidence type="ECO:0000256" key="5">
    <source>
        <dbReference type="ARBA" id="ARBA00023004"/>
    </source>
</evidence>
<dbReference type="PANTHER" id="PTHR13096:SF8">
    <property type="entry name" value="RIBOSOMAL OXYGENASE 1"/>
    <property type="match status" value="1"/>
</dbReference>
<evidence type="ECO:0000313" key="8">
    <source>
        <dbReference type="Proteomes" id="UP000214603"/>
    </source>
</evidence>
<dbReference type="OrthoDB" id="9764016at2"/>
<keyword evidence="2" id="KW-0479">Metal-binding</keyword>
<sequence>MNINRPLALLGGLTPQAFMRRYWQRRPLLIRQAIPGFHPGLSIADIRALVRREEVESRLVWQDTAGWHMKHGPFARLPAMRRPGWTALAQSVDLHDDATAELMQRFRFIADARLDDAMISIASEGGGVGPHFDSYDVFLLQAEGRRRWRIGSQQDLDLVPGLPLKILRDFRPETEYVLEPGDMLYLPPHIAHEGVALDACMTISVGFRAPTLAVLARGMLEAAGDQIMARAGGDGGLYGNPPLPGPDLGGRFRDAGTAATTSPARLPDTLLRAACEAVQCVRLDEALAARYLGMWLSEPPQAAYFEPPDEPVELEPARPATGRLELDRCTRLLYRGSNMFINGELAPLPASAVLRRLADERRLPLTPARLRALGPERREMLNEWLSEGWLHYRD</sequence>
<dbReference type="AlphaFoldDB" id="A0A225MFX6"/>
<dbReference type="SMART" id="SM00558">
    <property type="entry name" value="JmjC"/>
    <property type="match status" value="1"/>
</dbReference>
<dbReference type="EMBL" id="NJIH01000006">
    <property type="protein sequence ID" value="OWT60155.1"/>
    <property type="molecule type" value="Genomic_DNA"/>
</dbReference>
<keyword evidence="8" id="KW-1185">Reference proteome</keyword>
<dbReference type="Proteomes" id="UP000214603">
    <property type="component" value="Unassembled WGS sequence"/>
</dbReference>
<dbReference type="RefSeq" id="WP_088603413.1">
    <property type="nucleotide sequence ID" value="NZ_NJIH01000006.1"/>
</dbReference>
<dbReference type="Gene3D" id="2.60.120.650">
    <property type="entry name" value="Cupin"/>
    <property type="match status" value="1"/>
</dbReference>
<organism evidence="7 8">
    <name type="scientific">Candidimonas nitroreducens</name>
    <dbReference type="NCBI Taxonomy" id="683354"/>
    <lineage>
        <taxon>Bacteria</taxon>
        <taxon>Pseudomonadati</taxon>
        <taxon>Pseudomonadota</taxon>
        <taxon>Betaproteobacteria</taxon>
        <taxon>Burkholderiales</taxon>
        <taxon>Alcaligenaceae</taxon>
        <taxon>Candidimonas</taxon>
    </lineage>
</organism>
<evidence type="ECO:0000256" key="1">
    <source>
        <dbReference type="ARBA" id="ARBA00001954"/>
    </source>
</evidence>
<keyword evidence="3" id="KW-0223">Dioxygenase</keyword>
<dbReference type="InterPro" id="IPR046799">
    <property type="entry name" value="ROXA-like_wH"/>
</dbReference>
<accession>A0A225MFX6</accession>
<evidence type="ECO:0000256" key="3">
    <source>
        <dbReference type="ARBA" id="ARBA00022964"/>
    </source>
</evidence>
<comment type="caution">
    <text evidence="7">The sequence shown here is derived from an EMBL/GenBank/DDBJ whole genome shotgun (WGS) entry which is preliminary data.</text>
</comment>
<dbReference type="GO" id="GO:0046872">
    <property type="term" value="F:metal ion binding"/>
    <property type="evidence" value="ECO:0007669"/>
    <property type="project" value="UniProtKB-KW"/>
</dbReference>
<comment type="cofactor">
    <cofactor evidence="1">
        <name>Fe(2+)</name>
        <dbReference type="ChEBI" id="CHEBI:29033"/>
    </cofactor>
</comment>
<evidence type="ECO:0000259" key="6">
    <source>
        <dbReference type="PROSITE" id="PS51184"/>
    </source>
</evidence>
<dbReference type="PROSITE" id="PS51184">
    <property type="entry name" value="JMJC"/>
    <property type="match status" value="1"/>
</dbReference>
<dbReference type="SUPFAM" id="SSF51197">
    <property type="entry name" value="Clavaminate synthase-like"/>
    <property type="match status" value="1"/>
</dbReference>
<keyword evidence="5" id="KW-0408">Iron</keyword>